<evidence type="ECO:0000313" key="1">
    <source>
        <dbReference type="EMBL" id="KDR74019.1"/>
    </source>
</evidence>
<organism evidence="1 2">
    <name type="scientific">Galerina marginata (strain CBS 339.88)</name>
    <dbReference type="NCBI Taxonomy" id="685588"/>
    <lineage>
        <taxon>Eukaryota</taxon>
        <taxon>Fungi</taxon>
        <taxon>Dikarya</taxon>
        <taxon>Basidiomycota</taxon>
        <taxon>Agaricomycotina</taxon>
        <taxon>Agaricomycetes</taxon>
        <taxon>Agaricomycetidae</taxon>
        <taxon>Agaricales</taxon>
        <taxon>Agaricineae</taxon>
        <taxon>Strophariaceae</taxon>
        <taxon>Galerina</taxon>
    </lineage>
</organism>
<proteinExistence type="predicted"/>
<accession>A0A067T278</accession>
<name>A0A067T278_GALM3</name>
<dbReference type="Proteomes" id="UP000027222">
    <property type="component" value="Unassembled WGS sequence"/>
</dbReference>
<protein>
    <submittedName>
        <fullName evidence="1">Uncharacterized protein</fullName>
    </submittedName>
</protein>
<sequence length="71" mass="7836">MRFDSANLFGNLFNEWLANGNSGALTYKTGPVDAENSASDPAGEVQGSEFVDVKRKEMYGRMEQVTAIVFR</sequence>
<keyword evidence="2" id="KW-1185">Reference proteome</keyword>
<dbReference type="STRING" id="685588.A0A067T278"/>
<dbReference type="EMBL" id="KL142384">
    <property type="protein sequence ID" value="KDR74019.1"/>
    <property type="molecule type" value="Genomic_DNA"/>
</dbReference>
<dbReference type="OrthoDB" id="74545at2759"/>
<reference evidence="2" key="1">
    <citation type="journal article" date="2014" name="Proc. Natl. Acad. Sci. U.S.A.">
        <title>Extensive sampling of basidiomycete genomes demonstrates inadequacy of the white-rot/brown-rot paradigm for wood decay fungi.</title>
        <authorList>
            <person name="Riley R."/>
            <person name="Salamov A.A."/>
            <person name="Brown D.W."/>
            <person name="Nagy L.G."/>
            <person name="Floudas D."/>
            <person name="Held B.W."/>
            <person name="Levasseur A."/>
            <person name="Lombard V."/>
            <person name="Morin E."/>
            <person name="Otillar R."/>
            <person name="Lindquist E.A."/>
            <person name="Sun H."/>
            <person name="LaButti K.M."/>
            <person name="Schmutz J."/>
            <person name="Jabbour D."/>
            <person name="Luo H."/>
            <person name="Baker S.E."/>
            <person name="Pisabarro A.G."/>
            <person name="Walton J.D."/>
            <person name="Blanchette R.A."/>
            <person name="Henrissat B."/>
            <person name="Martin F."/>
            <person name="Cullen D."/>
            <person name="Hibbett D.S."/>
            <person name="Grigoriev I.V."/>
        </authorList>
    </citation>
    <scope>NUCLEOTIDE SEQUENCE [LARGE SCALE GENOMIC DNA]</scope>
    <source>
        <strain evidence="2">CBS 339.88</strain>
    </source>
</reference>
<dbReference type="AlphaFoldDB" id="A0A067T278"/>
<gene>
    <name evidence="1" type="ORF">GALMADRAFT_227726</name>
</gene>
<dbReference type="HOGENOM" id="CLU_2740180_0_0_1"/>
<evidence type="ECO:0000313" key="2">
    <source>
        <dbReference type="Proteomes" id="UP000027222"/>
    </source>
</evidence>